<comment type="caution">
    <text evidence="10">The sequence shown here is derived from an EMBL/GenBank/DDBJ whole genome shotgun (WGS) entry which is preliminary data.</text>
</comment>
<evidence type="ECO:0000256" key="8">
    <source>
        <dbReference type="SAM" id="MobiDB-lite"/>
    </source>
</evidence>
<comment type="similarity">
    <text evidence="2 7">Belongs to the TPT transporter family. SLC35D subfamily.</text>
</comment>
<dbReference type="VEuPathDB" id="FungiDB:jhhlp_000304"/>
<feature type="transmembrane region" description="Helical" evidence="7">
    <location>
        <begin position="328"/>
        <end position="345"/>
    </location>
</feature>
<name>A0A2N3NKJ6_9PEZI</name>
<dbReference type="STRING" id="41688.A0A2N3NKJ6"/>
<evidence type="ECO:0000256" key="4">
    <source>
        <dbReference type="ARBA" id="ARBA00022692"/>
    </source>
</evidence>
<keyword evidence="6 7" id="KW-0472">Membrane</keyword>
<keyword evidence="7" id="KW-0333">Golgi apparatus</keyword>
<feature type="transmembrane region" description="Helical" evidence="7">
    <location>
        <begin position="293"/>
        <end position="316"/>
    </location>
</feature>
<keyword evidence="7" id="KW-0968">Cytoplasmic vesicle</keyword>
<protein>
    <recommendedName>
        <fullName evidence="7">GDP-mannose transporter</fullName>
        <shortName evidence="7">GMT</shortName>
    </recommendedName>
</protein>
<evidence type="ECO:0000256" key="1">
    <source>
        <dbReference type="ARBA" id="ARBA00003420"/>
    </source>
</evidence>
<dbReference type="InterPro" id="IPR000620">
    <property type="entry name" value="EamA_dom"/>
</dbReference>
<keyword evidence="5 7" id="KW-1133">Transmembrane helix</keyword>
<dbReference type="InterPro" id="IPR050186">
    <property type="entry name" value="TPT_transporter"/>
</dbReference>
<evidence type="ECO:0000256" key="7">
    <source>
        <dbReference type="RuleBase" id="RU367097"/>
    </source>
</evidence>
<feature type="transmembrane region" description="Helical" evidence="7">
    <location>
        <begin position="108"/>
        <end position="126"/>
    </location>
</feature>
<dbReference type="SUPFAM" id="SSF103481">
    <property type="entry name" value="Multidrug resistance efflux transporter EmrE"/>
    <property type="match status" value="1"/>
</dbReference>
<comment type="function">
    <text evidence="1 7">Involved in the import of GDP-mannose from the cytoplasm into the Golgi lumen.</text>
</comment>
<dbReference type="EMBL" id="NLAX01000002">
    <property type="protein sequence ID" value="PKS12963.1"/>
    <property type="molecule type" value="Genomic_DNA"/>
</dbReference>
<dbReference type="InterPro" id="IPR037185">
    <property type="entry name" value="EmrE-like"/>
</dbReference>
<dbReference type="GO" id="GO:0000139">
    <property type="term" value="C:Golgi membrane"/>
    <property type="evidence" value="ECO:0007669"/>
    <property type="project" value="UniProtKB-SubCell"/>
</dbReference>
<dbReference type="GO" id="GO:0030659">
    <property type="term" value="C:cytoplasmic vesicle membrane"/>
    <property type="evidence" value="ECO:0007669"/>
    <property type="project" value="UniProtKB-SubCell"/>
</dbReference>
<feature type="transmembrane region" description="Helical" evidence="7">
    <location>
        <begin position="351"/>
        <end position="368"/>
    </location>
</feature>
<organism evidence="10 11">
    <name type="scientific">Lomentospora prolificans</name>
    <dbReference type="NCBI Taxonomy" id="41688"/>
    <lineage>
        <taxon>Eukaryota</taxon>
        <taxon>Fungi</taxon>
        <taxon>Dikarya</taxon>
        <taxon>Ascomycota</taxon>
        <taxon>Pezizomycotina</taxon>
        <taxon>Sordariomycetes</taxon>
        <taxon>Hypocreomycetidae</taxon>
        <taxon>Microascales</taxon>
        <taxon>Microascaceae</taxon>
        <taxon>Lomentospora</taxon>
    </lineage>
</organism>
<feature type="transmembrane region" description="Helical" evidence="7">
    <location>
        <begin position="229"/>
        <end position="250"/>
    </location>
</feature>
<sequence length="382" mass="42275">MVDPSGSSAPRSPSLSSSTTMDDHEKLVMEMSELDDNGNPRKSTDLEFNDGEEKETLLPQGTEKPAEPEKSSFKAALTWMVINTLATVGIVFTNKAIFSDPQFKLCQLSFACFHFVVTFLTLYMFSRPPFNKFTPRRVPFRTMLPLCVTMCLNVILPNFSLAFSSVTFYQLARILLTPSVALMNFVMYRATLPRKAVLTLIPVCLGVGVVSYYDSLPTDNANVKTTSPLGVIFAFSGVFASSLYTVWIGSYHRKLEMNSMQLLFNQAPWSAFLLLYVIPFVDTFPQVSQTSLNRWLMILLSGVFASLINISQFFIIAQTGAVSSTVVGHLKTCTIVALGWIVSGRPIGDKSIFGVVMAIGGITMYYVVMTKHNKAKASQNVK</sequence>
<proteinExistence type="inferred from homology"/>
<feature type="region of interest" description="Disordered" evidence="8">
    <location>
        <begin position="1"/>
        <end position="68"/>
    </location>
</feature>
<reference evidence="10 11" key="1">
    <citation type="journal article" date="2017" name="G3 (Bethesda)">
        <title>First Draft Genome Sequence of the Pathogenic Fungus Lomentospora prolificans (Formerly Scedosporium prolificans).</title>
        <authorList>
            <person name="Luo R."/>
            <person name="Zimin A."/>
            <person name="Workman R."/>
            <person name="Fan Y."/>
            <person name="Pertea G."/>
            <person name="Grossman N."/>
            <person name="Wear M.P."/>
            <person name="Jia B."/>
            <person name="Miller H."/>
            <person name="Casadevall A."/>
            <person name="Timp W."/>
            <person name="Zhang S.X."/>
            <person name="Salzberg S.L."/>
        </authorList>
    </citation>
    <scope>NUCLEOTIDE SEQUENCE [LARGE SCALE GENOMIC DNA]</scope>
    <source>
        <strain evidence="10 11">JHH-5317</strain>
    </source>
</reference>
<feature type="transmembrane region" description="Helical" evidence="7">
    <location>
        <begin position="138"/>
        <end position="156"/>
    </location>
</feature>
<feature type="transmembrane region" description="Helical" evidence="7">
    <location>
        <begin position="195"/>
        <end position="213"/>
    </location>
</feature>
<dbReference type="Proteomes" id="UP000233524">
    <property type="component" value="Unassembled WGS sequence"/>
</dbReference>
<dbReference type="PANTHER" id="PTHR11132">
    <property type="entry name" value="SOLUTE CARRIER FAMILY 35"/>
    <property type="match status" value="1"/>
</dbReference>
<dbReference type="OrthoDB" id="5547497at2759"/>
<dbReference type="GO" id="GO:0005789">
    <property type="term" value="C:endoplasmic reticulum membrane"/>
    <property type="evidence" value="ECO:0007669"/>
    <property type="project" value="UniProtKB-SubCell"/>
</dbReference>
<feature type="compositionally biased region" description="Low complexity" evidence="8">
    <location>
        <begin position="1"/>
        <end position="18"/>
    </location>
</feature>
<evidence type="ECO:0000259" key="9">
    <source>
        <dbReference type="Pfam" id="PF00892"/>
    </source>
</evidence>
<dbReference type="Pfam" id="PF00892">
    <property type="entry name" value="EamA"/>
    <property type="match status" value="1"/>
</dbReference>
<comment type="subunit">
    <text evidence="3 7">Homooligomer.</text>
</comment>
<gene>
    <name evidence="10" type="ORF">jhhlp_000304</name>
</gene>
<evidence type="ECO:0000256" key="3">
    <source>
        <dbReference type="ARBA" id="ARBA00011182"/>
    </source>
</evidence>
<evidence type="ECO:0000256" key="6">
    <source>
        <dbReference type="ARBA" id="ARBA00023136"/>
    </source>
</evidence>
<feature type="domain" description="EamA" evidence="9">
    <location>
        <begin position="229"/>
        <end position="365"/>
    </location>
</feature>
<evidence type="ECO:0000313" key="10">
    <source>
        <dbReference type="EMBL" id="PKS12963.1"/>
    </source>
</evidence>
<keyword evidence="7" id="KW-0813">Transport</keyword>
<feature type="transmembrane region" description="Helical" evidence="7">
    <location>
        <begin position="262"/>
        <end position="281"/>
    </location>
</feature>
<comment type="subcellular location">
    <subcellularLocation>
        <location evidence="7">Golgi apparatus membrane</location>
        <topology evidence="7">Multi-pass membrane protein</topology>
    </subcellularLocation>
    <subcellularLocation>
        <location evidence="7">Cytoplasmic vesicle membrane</location>
        <topology evidence="7">Multi-pass membrane protein</topology>
    </subcellularLocation>
    <subcellularLocation>
        <location evidence="7">Endoplasmic reticulum membrane</location>
        <topology evidence="7">Multi-pass membrane protein</topology>
    </subcellularLocation>
</comment>
<feature type="transmembrane region" description="Helical" evidence="7">
    <location>
        <begin position="76"/>
        <end position="96"/>
    </location>
</feature>
<keyword evidence="11" id="KW-1185">Reference proteome</keyword>
<dbReference type="AlphaFoldDB" id="A0A2N3NKJ6"/>
<dbReference type="InParanoid" id="A0A2N3NKJ6"/>
<evidence type="ECO:0000256" key="2">
    <source>
        <dbReference type="ARBA" id="ARBA00010425"/>
    </source>
</evidence>
<accession>A0A2N3NKJ6</accession>
<keyword evidence="4 7" id="KW-0812">Transmembrane</keyword>
<keyword evidence="7" id="KW-0762">Sugar transport</keyword>
<evidence type="ECO:0000313" key="11">
    <source>
        <dbReference type="Proteomes" id="UP000233524"/>
    </source>
</evidence>
<evidence type="ECO:0000256" key="5">
    <source>
        <dbReference type="ARBA" id="ARBA00022989"/>
    </source>
</evidence>
<keyword evidence="7" id="KW-0256">Endoplasmic reticulum</keyword>